<evidence type="ECO:0000256" key="1">
    <source>
        <dbReference type="SAM" id="MobiDB-lite"/>
    </source>
</evidence>
<evidence type="ECO:0000313" key="4">
    <source>
        <dbReference type="Proteomes" id="UP001310594"/>
    </source>
</evidence>
<gene>
    <name evidence="3" type="ORF">LTR97_010021</name>
</gene>
<feature type="compositionally biased region" description="Low complexity" evidence="1">
    <location>
        <begin position="585"/>
        <end position="606"/>
    </location>
</feature>
<feature type="region of interest" description="Disordered" evidence="1">
    <location>
        <begin position="569"/>
        <end position="668"/>
    </location>
</feature>
<proteinExistence type="predicted"/>
<feature type="chain" id="PRO_5042918589" evidence="2">
    <location>
        <begin position="21"/>
        <end position="1080"/>
    </location>
</feature>
<comment type="caution">
    <text evidence="3">The sequence shown here is derived from an EMBL/GenBank/DDBJ whole genome shotgun (WGS) entry which is preliminary data.</text>
</comment>
<dbReference type="EMBL" id="JAVRQU010000017">
    <property type="protein sequence ID" value="KAK5693452.1"/>
    <property type="molecule type" value="Genomic_DNA"/>
</dbReference>
<name>A0AAN7ZWS7_9PEZI</name>
<dbReference type="AlphaFoldDB" id="A0AAN7ZWS7"/>
<dbReference type="Proteomes" id="UP001310594">
    <property type="component" value="Unassembled WGS sequence"/>
</dbReference>
<protein>
    <submittedName>
        <fullName evidence="3">Uncharacterized protein</fullName>
    </submittedName>
</protein>
<evidence type="ECO:0000256" key="2">
    <source>
        <dbReference type="SAM" id="SignalP"/>
    </source>
</evidence>
<reference evidence="3" key="1">
    <citation type="submission" date="2023-08" db="EMBL/GenBank/DDBJ databases">
        <title>Black Yeasts Isolated from many extreme environments.</title>
        <authorList>
            <person name="Coleine C."/>
            <person name="Stajich J.E."/>
            <person name="Selbmann L."/>
        </authorList>
    </citation>
    <scope>NUCLEOTIDE SEQUENCE</scope>
    <source>
        <strain evidence="3">CCFEE 5810</strain>
    </source>
</reference>
<accession>A0AAN7ZWS7</accession>
<sequence length="1080" mass="107972">MRRSLSPFRLLACLVCSVIAQNTTTTGAGDYIIQGLSAATTNNSSSASETATAGNASSSGVYDVPGLPTSFPIALADPTWTLPTTGAGASYATACNLDQLLYAYLTTSQLYYGEQTASTTYTTTTNYTATVTTLCDGYERVVGSLTPVATGTNSTVFQVPAATSSVPSPICSISPDDYQMYLEDAWSSAYYASNTTIMIQLDENLTAMTTAVENGSSTTVTLGDGSATTPPPLIIGGTTYAANEETTYYVQVNPQSLDSITPGGSLTVTQFAPGAYFMPQYNVSSQSVTSAIETNITEGIATATAIVANTTASEDCPCTIAGRNVRLLYFPETASVTKGLCQTGLAQGTFCPHAPTPIPINAENSVSIAIDLQVDQGTACPIPPMGNLTKTKNSGPYTVSSGTTFYQNRAYLAFDVLSATRACGYTGGVAGQLTSDDLATTTFVGGEYSNGVIEIASTDLYSGCGYSYFYDALGYSVNYADFQEPVPASAFLCQPACYEAVAYSTDILAYGDYINGELADPYRCSIILESEYKPQLLIPPQARTLDPAWSTCVLKLNGLKDPPVALQVQQSAEGPAVPTPYSGDTTTTAPSPASSPTTGSAPQTSAIADNLPTTTSVAGPSSPSESSEQTSESGTSVQPSAITTSAQQPDEPATPVQPPSSNPPSASVYQSPAIAVSQSALDGPTSVAGSQAADLTTDAALSFTFAGSVFVASSATDGSFVAVASDLVQSQSGSAAPTTIAVFASQSLAADDPASSTITDPVTASFALGGQTVTAAQDSQDPNVVNIGSTQVTAGGSAVVVHGATVSLGPSGLYVGDPNTGAAALDTVLSGQTIAPTQLGNGQSGVVVAGTTLSAGGAAATISGTLVSAVSGGIVIGGTQTVSLGPGPSQQTSTAALLTLGTNVIPASRLPGDTAAVLISGSTISNGGSPVTIDGTVLSLGSEGVVIGGTQTVSLGSDPTQQALDAAVLTLGTNVVTASEVSGSDAAVVVSGSTIFSGGLPVTINGSVISLGSGGIVVDGSRTVPLPSVPSAPSSSGSSSQSAAASASSASTTTSSANGQRSFIAVLLAGLTAALLIAAM</sequence>
<dbReference type="SMART" id="SM00710">
    <property type="entry name" value="PbH1"/>
    <property type="match status" value="5"/>
</dbReference>
<organism evidence="3 4">
    <name type="scientific">Elasticomyces elasticus</name>
    <dbReference type="NCBI Taxonomy" id="574655"/>
    <lineage>
        <taxon>Eukaryota</taxon>
        <taxon>Fungi</taxon>
        <taxon>Dikarya</taxon>
        <taxon>Ascomycota</taxon>
        <taxon>Pezizomycotina</taxon>
        <taxon>Dothideomycetes</taxon>
        <taxon>Dothideomycetidae</taxon>
        <taxon>Mycosphaerellales</taxon>
        <taxon>Teratosphaeriaceae</taxon>
        <taxon>Elasticomyces</taxon>
    </lineage>
</organism>
<evidence type="ECO:0000313" key="3">
    <source>
        <dbReference type="EMBL" id="KAK5693452.1"/>
    </source>
</evidence>
<keyword evidence="2" id="KW-0732">Signal</keyword>
<feature type="signal peptide" evidence="2">
    <location>
        <begin position="1"/>
        <end position="20"/>
    </location>
</feature>
<feature type="compositionally biased region" description="Low complexity" evidence="1">
    <location>
        <begin position="615"/>
        <end position="638"/>
    </location>
</feature>
<dbReference type="InterPro" id="IPR006626">
    <property type="entry name" value="PbH1"/>
</dbReference>
<feature type="compositionally biased region" description="Polar residues" evidence="1">
    <location>
        <begin position="639"/>
        <end position="648"/>
    </location>
</feature>